<evidence type="ECO:0000256" key="6">
    <source>
        <dbReference type="RuleBase" id="RU366058"/>
    </source>
</evidence>
<dbReference type="Pfam" id="PF09335">
    <property type="entry name" value="VTT_dom"/>
    <property type="match status" value="1"/>
</dbReference>
<feature type="transmembrane region" description="Helical" evidence="6">
    <location>
        <begin position="6"/>
        <end position="29"/>
    </location>
</feature>
<reference evidence="9" key="1">
    <citation type="journal article" date="2023" name="Int. J. Syst. Evol. Microbiol.">
        <title>Sinisalibacter aestuarii sp. nov., isolated from estuarine sediment of the Arakawa River.</title>
        <authorList>
            <person name="Arafat S.T."/>
            <person name="Hirano S."/>
            <person name="Sato A."/>
            <person name="Takeuchi K."/>
            <person name="Yasuda T."/>
            <person name="Terahara T."/>
            <person name="Hamada M."/>
            <person name="Kobayashi T."/>
        </authorList>
    </citation>
    <scope>NUCLEOTIDE SEQUENCE</scope>
    <source>
        <strain evidence="9">B-399</strain>
    </source>
</reference>
<keyword evidence="4 6" id="KW-1133">Transmembrane helix</keyword>
<evidence type="ECO:0000256" key="5">
    <source>
        <dbReference type="ARBA" id="ARBA00023136"/>
    </source>
</evidence>
<dbReference type="EMBL" id="BROH01000005">
    <property type="protein sequence ID" value="GKY88094.1"/>
    <property type="molecule type" value="Genomic_DNA"/>
</dbReference>
<comment type="similarity">
    <text evidence="6">Belongs to the TVP38/TMEM64 family.</text>
</comment>
<proteinExistence type="inferred from homology"/>
<evidence type="ECO:0000256" key="3">
    <source>
        <dbReference type="ARBA" id="ARBA00022692"/>
    </source>
</evidence>
<dbReference type="InterPro" id="IPR032816">
    <property type="entry name" value="VTT_dom"/>
</dbReference>
<dbReference type="InterPro" id="IPR015414">
    <property type="entry name" value="TMEM64"/>
</dbReference>
<protein>
    <recommendedName>
        <fullName evidence="6">TVP38/TMEM64 family membrane protein</fullName>
    </recommendedName>
</protein>
<gene>
    <name evidence="9" type="ORF">STA1M1_19630</name>
</gene>
<evidence type="ECO:0000256" key="4">
    <source>
        <dbReference type="ARBA" id="ARBA00022989"/>
    </source>
</evidence>
<dbReference type="Proteomes" id="UP001144205">
    <property type="component" value="Unassembled WGS sequence"/>
</dbReference>
<evidence type="ECO:0000256" key="7">
    <source>
        <dbReference type="SAM" id="MobiDB-lite"/>
    </source>
</evidence>
<dbReference type="PANTHER" id="PTHR12677">
    <property type="entry name" value="GOLGI APPARATUS MEMBRANE PROTEIN TVP38-RELATED"/>
    <property type="match status" value="1"/>
</dbReference>
<comment type="subcellular location">
    <subcellularLocation>
        <location evidence="1 6">Cell membrane</location>
        <topology evidence="1 6">Multi-pass membrane protein</topology>
    </subcellularLocation>
</comment>
<evidence type="ECO:0000313" key="10">
    <source>
        <dbReference type="Proteomes" id="UP001144205"/>
    </source>
</evidence>
<feature type="transmembrane region" description="Helical" evidence="6">
    <location>
        <begin position="231"/>
        <end position="252"/>
    </location>
</feature>
<keyword evidence="2 6" id="KW-1003">Cell membrane</keyword>
<evidence type="ECO:0000256" key="2">
    <source>
        <dbReference type="ARBA" id="ARBA00022475"/>
    </source>
</evidence>
<accession>A0ABQ5LSX4</accession>
<comment type="caution">
    <text evidence="9">The sequence shown here is derived from an EMBL/GenBank/DDBJ whole genome shotgun (WGS) entry which is preliminary data.</text>
</comment>
<sequence>MSLRAGVIIGLAILGIVLLGVWLIAPSALAEMREWFEPERLETLVARGGLWGPVLIVTLMTIAVVASPIPSAPIALAAGAAYGHVWGTVQVVIGAELGALIAFGLARVLGDDALRRVFGTSVDAGLLGSQTALTATVFASRLMPFVSFNMISYAAGLSRLHAWRFAPARLAGIFPASFLLAHFGGERWPWPGHMGGPRSRPRDRAAADLDGDAGQGGKEAVMAQRYQKNSLPLFDTVTMGTGVMIGAGILALTGRSPNLRVPCSSWLSSLAPW</sequence>
<feature type="region of interest" description="Disordered" evidence="7">
    <location>
        <begin position="192"/>
        <end position="216"/>
    </location>
</feature>
<comment type="caution">
    <text evidence="6">Lacks conserved residue(s) required for the propagation of feature annotation.</text>
</comment>
<feature type="transmembrane region" description="Helical" evidence="6">
    <location>
        <begin position="50"/>
        <end position="69"/>
    </location>
</feature>
<keyword evidence="10" id="KW-1185">Reference proteome</keyword>
<evidence type="ECO:0000313" key="9">
    <source>
        <dbReference type="EMBL" id="GKY88094.1"/>
    </source>
</evidence>
<name>A0ABQ5LSX4_9RHOB</name>
<keyword evidence="3 6" id="KW-0812">Transmembrane</keyword>
<evidence type="ECO:0000256" key="1">
    <source>
        <dbReference type="ARBA" id="ARBA00004651"/>
    </source>
</evidence>
<dbReference type="PANTHER" id="PTHR12677:SF59">
    <property type="entry name" value="GOLGI APPARATUS MEMBRANE PROTEIN TVP38-RELATED"/>
    <property type="match status" value="1"/>
</dbReference>
<organism evidence="9 10">
    <name type="scientific">Sinisalibacter aestuarii</name>
    <dbReference type="NCBI Taxonomy" id="2949426"/>
    <lineage>
        <taxon>Bacteria</taxon>
        <taxon>Pseudomonadati</taxon>
        <taxon>Pseudomonadota</taxon>
        <taxon>Alphaproteobacteria</taxon>
        <taxon>Rhodobacterales</taxon>
        <taxon>Roseobacteraceae</taxon>
        <taxon>Sinisalibacter</taxon>
    </lineage>
</organism>
<feature type="domain" description="VTT" evidence="8">
    <location>
        <begin position="69"/>
        <end position="184"/>
    </location>
</feature>
<keyword evidence="5 6" id="KW-0472">Membrane</keyword>
<evidence type="ECO:0000259" key="8">
    <source>
        <dbReference type="Pfam" id="PF09335"/>
    </source>
</evidence>
<feature type="transmembrane region" description="Helical" evidence="6">
    <location>
        <begin position="81"/>
        <end position="106"/>
    </location>
</feature>